<evidence type="ECO:0000313" key="2">
    <source>
        <dbReference type="EMBL" id="KEP71607.1"/>
    </source>
</evidence>
<dbReference type="RefSeq" id="WP_038061063.1">
    <property type="nucleotide sequence ID" value="NZ_FOVB01000005.1"/>
</dbReference>
<dbReference type="InterPro" id="IPR036291">
    <property type="entry name" value="NAD(P)-bd_dom_sf"/>
</dbReference>
<dbReference type="OrthoDB" id="7771794at2"/>
<evidence type="ECO:0000313" key="3">
    <source>
        <dbReference type="Proteomes" id="UP000027725"/>
    </source>
</evidence>
<dbReference type="Pfam" id="PF13460">
    <property type="entry name" value="NAD_binding_10"/>
    <property type="match status" value="1"/>
</dbReference>
<dbReference type="InterPro" id="IPR052718">
    <property type="entry name" value="NmrA-type_oxidoreductase"/>
</dbReference>
<gene>
    <name evidence="2" type="ORF">DL1_00935</name>
</gene>
<dbReference type="EMBL" id="JHEH01000001">
    <property type="protein sequence ID" value="KEP71607.1"/>
    <property type="molecule type" value="Genomic_DNA"/>
</dbReference>
<dbReference type="Gene3D" id="3.40.50.720">
    <property type="entry name" value="NAD(P)-binding Rossmann-like Domain"/>
    <property type="match status" value="1"/>
</dbReference>
<dbReference type="eggNOG" id="COG0702">
    <property type="taxonomic scope" value="Bacteria"/>
</dbReference>
<protein>
    <submittedName>
        <fullName evidence="2">NmrA family transcriptional regulator</fullName>
    </submittedName>
</protein>
<dbReference type="PANTHER" id="PTHR47129:SF1">
    <property type="entry name" value="NMRA-LIKE DOMAIN-CONTAINING PROTEIN"/>
    <property type="match status" value="1"/>
</dbReference>
<dbReference type="PANTHER" id="PTHR47129">
    <property type="entry name" value="QUINONE OXIDOREDUCTASE 2"/>
    <property type="match status" value="1"/>
</dbReference>
<dbReference type="CDD" id="cd05269">
    <property type="entry name" value="TMR_SDR_a"/>
    <property type="match status" value="1"/>
</dbReference>
<dbReference type="AlphaFoldDB" id="A0A074UA79"/>
<feature type="domain" description="NAD(P)-binding" evidence="1">
    <location>
        <begin position="7"/>
        <end position="182"/>
    </location>
</feature>
<accession>A0A074UA79</accession>
<proteinExistence type="predicted"/>
<name>A0A074UA79_9RHOB</name>
<evidence type="ECO:0000259" key="1">
    <source>
        <dbReference type="Pfam" id="PF13460"/>
    </source>
</evidence>
<dbReference type="STRING" id="1185766.SAMN05216224_105198"/>
<dbReference type="Proteomes" id="UP000027725">
    <property type="component" value="Unassembled WGS sequence"/>
</dbReference>
<dbReference type="SUPFAM" id="SSF51735">
    <property type="entry name" value="NAD(P)-binding Rossmann-fold domains"/>
    <property type="match status" value="1"/>
</dbReference>
<comment type="caution">
    <text evidence="2">The sequence shown here is derived from an EMBL/GenBank/DDBJ whole genome shotgun (WGS) entry which is preliminary data.</text>
</comment>
<reference evidence="2 3" key="1">
    <citation type="submission" date="2014-03" db="EMBL/GenBank/DDBJ databases">
        <title>The draft genome sequence of Thioclava dalianensis DLFJ1-1.</title>
        <authorList>
            <person name="Lai Q."/>
            <person name="Shao Z."/>
        </authorList>
    </citation>
    <scope>NUCLEOTIDE SEQUENCE [LARGE SCALE GENOMIC DNA]</scope>
    <source>
        <strain evidence="2 3">DLFJ1-1</strain>
    </source>
</reference>
<keyword evidence="3" id="KW-1185">Reference proteome</keyword>
<sequence length="281" mass="29427">MTLALTGATGQLGRLVIEKLTALNPAQPVVALARSPEKARELGVEVRPFDYDQPDTLAPALDGVETLLLISGSEVGRRVPQHEAVIAAAKTAGVGHIVYTSLLHADTSTLGLAPEHLATEEVLRASGLAHTLLRNGWYTENYTMGLPAALEHKALIGSAGTGRISSATREDFAEAAARVVTDKTLQGRTYELAGDDSYTLSDLAALLSHQAGVEVPYVDMPPAEYAAALVQAGLPEGLAGFLAQCDVEAAKDVLFDDGKQLSQLLGRSTTPLDIAVARAIG</sequence>
<organism evidence="2 3">
    <name type="scientific">Thioclava dalianensis</name>
    <dbReference type="NCBI Taxonomy" id="1185766"/>
    <lineage>
        <taxon>Bacteria</taxon>
        <taxon>Pseudomonadati</taxon>
        <taxon>Pseudomonadota</taxon>
        <taxon>Alphaproteobacteria</taxon>
        <taxon>Rhodobacterales</taxon>
        <taxon>Paracoccaceae</taxon>
        <taxon>Thioclava</taxon>
    </lineage>
</organism>
<dbReference type="InterPro" id="IPR016040">
    <property type="entry name" value="NAD(P)-bd_dom"/>
</dbReference>
<dbReference type="Gene3D" id="3.90.25.10">
    <property type="entry name" value="UDP-galactose 4-epimerase, domain 1"/>
    <property type="match status" value="1"/>
</dbReference>